<dbReference type="RefSeq" id="XP_056856961.1">
    <property type="nucleotide sequence ID" value="XM_057000981.1"/>
</dbReference>
<dbReference type="Pfam" id="PF26138">
    <property type="entry name" value="DUF8040"/>
    <property type="match status" value="1"/>
</dbReference>
<reference evidence="4" key="1">
    <citation type="submission" date="2025-08" db="UniProtKB">
        <authorList>
            <consortium name="RefSeq"/>
        </authorList>
    </citation>
    <scope>IDENTIFICATION</scope>
    <source>
        <tissue evidence="4">Leaf</tissue>
    </source>
</reference>
<evidence type="ECO:0000259" key="2">
    <source>
        <dbReference type="Pfam" id="PF26138"/>
    </source>
</evidence>
<feature type="domain" description="DUF8040" evidence="2">
    <location>
        <begin position="109"/>
        <end position="162"/>
    </location>
</feature>
<feature type="compositionally biased region" description="Low complexity" evidence="1">
    <location>
        <begin position="9"/>
        <end position="36"/>
    </location>
</feature>
<name>A0A9W3CZF3_RAPSA</name>
<dbReference type="Proteomes" id="UP000504610">
    <property type="component" value="Unplaced"/>
</dbReference>
<protein>
    <submittedName>
        <fullName evidence="4">Uncharacterized protein LOC108817370 isoform X2</fullName>
    </submittedName>
</protein>
<accession>A0A9W3CZF3</accession>
<evidence type="ECO:0000313" key="3">
    <source>
        <dbReference type="Proteomes" id="UP000504610"/>
    </source>
</evidence>
<organism evidence="3 4">
    <name type="scientific">Raphanus sativus</name>
    <name type="common">Radish</name>
    <name type="synonym">Raphanus raphanistrum var. sativus</name>
    <dbReference type="NCBI Taxonomy" id="3726"/>
    <lineage>
        <taxon>Eukaryota</taxon>
        <taxon>Viridiplantae</taxon>
        <taxon>Streptophyta</taxon>
        <taxon>Embryophyta</taxon>
        <taxon>Tracheophyta</taxon>
        <taxon>Spermatophyta</taxon>
        <taxon>Magnoliopsida</taxon>
        <taxon>eudicotyledons</taxon>
        <taxon>Gunneridae</taxon>
        <taxon>Pentapetalae</taxon>
        <taxon>rosids</taxon>
        <taxon>malvids</taxon>
        <taxon>Brassicales</taxon>
        <taxon>Brassicaceae</taxon>
        <taxon>Brassiceae</taxon>
        <taxon>Raphanus</taxon>
    </lineage>
</organism>
<dbReference type="AlphaFoldDB" id="A0A9W3CZF3"/>
<gene>
    <name evidence="4" type="primary">LOC108817370</name>
</gene>
<evidence type="ECO:0000313" key="4">
    <source>
        <dbReference type="RefSeq" id="XP_056856961.1"/>
    </source>
</evidence>
<dbReference type="GeneID" id="108817370"/>
<feature type="region of interest" description="Disordered" evidence="1">
    <location>
        <begin position="1"/>
        <end position="51"/>
    </location>
</feature>
<sequence>MNNRSQNTRSSGSRSRVRAGSVARGSGSRSVYGRSSNHGEGTSGDGPTNNEFRIAELRSNGVENLNDEEIAELFLLEEEEAMSTCISPMLQHYSRYFCKRPTSSDPEKGWHIILDQIYGKEISCQTLIRMSLEAFTRLCGILHETYGLEASRRMSLDESCNISNHLCTK</sequence>
<evidence type="ECO:0000256" key="1">
    <source>
        <dbReference type="SAM" id="MobiDB-lite"/>
    </source>
</evidence>
<proteinExistence type="predicted"/>
<keyword evidence="3" id="KW-1185">Reference proteome</keyword>
<dbReference type="InterPro" id="IPR058353">
    <property type="entry name" value="DUF8040"/>
</dbReference>